<protein>
    <submittedName>
        <fullName evidence="1">Uncharacterized protein</fullName>
    </submittedName>
</protein>
<dbReference type="GeneID" id="40089477"/>
<dbReference type="RefSeq" id="YP_009613107.1">
    <property type="nucleotide sequence ID" value="NC_042019.1"/>
</dbReference>
<reference evidence="1 2" key="1">
    <citation type="submission" date="2017-07" db="EMBL/GenBank/DDBJ databases">
        <title>In vitro design and evaluation of phage cocktails against multidrug-resistant Aeromonas salmonicida.</title>
        <authorList>
            <person name="Chen L."/>
            <person name="Yuan S."/>
            <person name="Ma Y."/>
        </authorList>
    </citation>
    <scope>NUCLEOTIDE SEQUENCE [LARGE SCALE GENOMIC DNA]</scope>
</reference>
<organism evidence="1 2">
    <name type="scientific">Aeromonas phage AS-gz</name>
    <dbReference type="NCBI Taxonomy" id="2026082"/>
    <lineage>
        <taxon>Viruses</taxon>
        <taxon>Duplodnaviria</taxon>
        <taxon>Heunggongvirae</taxon>
        <taxon>Uroviricota</taxon>
        <taxon>Caudoviricetes</taxon>
        <taxon>Pantevenvirales</taxon>
        <taxon>Straboviridae</taxon>
        <taxon>Tulanevirus</taxon>
        <taxon>Tulanevirus asgz</taxon>
    </lineage>
</organism>
<keyword evidence="2" id="KW-1185">Reference proteome</keyword>
<sequence>MTPEIREFLNLCCIALKIQPVERGVYHRGFIAYNTNTPLREMSTQTFCAIVRAIRNLGGKTNTKYVDNVNNVVVAVDGDSILVRYGKNNRFDYYVKVSSSMMQQLAMRQEKSDFRWIRRTKKGHQIITKYGVSND</sequence>
<dbReference type="KEGG" id="vg:40089477"/>
<accession>A0A223LFH5</accession>
<name>A0A223LFH5_9CAUD</name>
<dbReference type="EMBL" id="MF479730">
    <property type="protein sequence ID" value="ASU00656.1"/>
    <property type="molecule type" value="Genomic_DNA"/>
</dbReference>
<dbReference type="Proteomes" id="UP000221110">
    <property type="component" value="Segment"/>
</dbReference>
<proteinExistence type="predicted"/>
<evidence type="ECO:0000313" key="1">
    <source>
        <dbReference type="EMBL" id="ASU00656.1"/>
    </source>
</evidence>
<evidence type="ECO:0000313" key="2">
    <source>
        <dbReference type="Proteomes" id="UP000221110"/>
    </source>
</evidence>